<evidence type="ECO:0000313" key="15">
    <source>
        <dbReference type="EMBL" id="KIU11374.1"/>
    </source>
</evidence>
<comment type="caution">
    <text evidence="15">The sequence shown here is derived from an EMBL/GenBank/DDBJ whole genome shotgun (WGS) entry which is preliminary data.</text>
</comment>
<sequence length="397" mass="45409">MEKVFIKALPVLRILIEAGHQAYFVGGAVRDSYMKRTIGDVDIATDAAPDQVERLFQRTVDVGKEHGTIIVLWEDETYEVTTFRTESDYVDFRRPSEVQFISSLEEDLKRRDLTINAMAMTADGKVLDYFGGKKDIDQKVIRTVGKPEDRFQEDALRMLRAVRFMSQLGFTLSPETEEAIAKEKSLLSHVSVERKTIEFEKLLQGRASRQALQTLIQTRLYEELPGFYHKRENLISTSEFPFFSLTSREELWAALLINLGIVLKDAPLFLKGWKLPGKVIKEAIHIADTFGQSLDAMTMYRAGEKALLSAAKISQLRQNEKLDEKKLKDIQYAYQNLPIKSLKDLDITGKDLLALRNRPAGKWVSEELQRIEQAVVTGKLSNQKKHIEEWLKTCGQH</sequence>
<dbReference type="PANTHER" id="PTHR46173:SF1">
    <property type="entry name" value="CCA TRNA NUCLEOTIDYLTRANSFERASE 1, MITOCHONDRIAL"/>
    <property type="match status" value="1"/>
</dbReference>
<dbReference type="Gene3D" id="3.30.460.10">
    <property type="entry name" value="Beta Polymerase, domain 2"/>
    <property type="match status" value="1"/>
</dbReference>
<feature type="binding site" evidence="11">
    <location>
        <position position="160"/>
    </location>
    <ligand>
        <name>CTP</name>
        <dbReference type="ChEBI" id="CHEBI:37563"/>
    </ligand>
</feature>
<comment type="subunit">
    <text evidence="11">Homodimer.</text>
</comment>
<feature type="binding site" evidence="11">
    <location>
        <position position="40"/>
    </location>
    <ligand>
        <name>Mg(2+)</name>
        <dbReference type="ChEBI" id="CHEBI:18420"/>
    </ligand>
</feature>
<name>A0A0D1JFY6_BACIU</name>
<evidence type="ECO:0000256" key="6">
    <source>
        <dbReference type="ARBA" id="ARBA00022741"/>
    </source>
</evidence>
<dbReference type="Gene3D" id="1.10.246.80">
    <property type="match status" value="1"/>
</dbReference>
<dbReference type="InterPro" id="IPR050264">
    <property type="entry name" value="Bact_CCA-adding_enz_type3_sf"/>
</dbReference>
<keyword evidence="2 11" id="KW-0808">Transferase</keyword>
<evidence type="ECO:0000256" key="1">
    <source>
        <dbReference type="ARBA" id="ARBA00001946"/>
    </source>
</evidence>
<feature type="binding site" evidence="11">
    <location>
        <position position="111"/>
    </location>
    <ligand>
        <name>CTP</name>
        <dbReference type="ChEBI" id="CHEBI:37563"/>
    </ligand>
</feature>
<dbReference type="HAMAP" id="MF_01263">
    <property type="entry name" value="CCA_bact_type3"/>
    <property type="match status" value="1"/>
</dbReference>
<evidence type="ECO:0000256" key="5">
    <source>
        <dbReference type="ARBA" id="ARBA00022723"/>
    </source>
</evidence>
<evidence type="ECO:0000313" key="16">
    <source>
        <dbReference type="Proteomes" id="UP000032247"/>
    </source>
</evidence>
<dbReference type="InterPro" id="IPR032828">
    <property type="entry name" value="PolyA_RNA-bd"/>
</dbReference>
<feature type="binding site" evidence="11">
    <location>
        <position position="157"/>
    </location>
    <ligand>
        <name>CTP</name>
        <dbReference type="ChEBI" id="CHEBI:37563"/>
    </ligand>
</feature>
<gene>
    <name evidence="11" type="primary">cca</name>
    <name evidence="15" type="ORF">SC09_Contig24orf00339</name>
</gene>
<feature type="binding site" evidence="11">
    <location>
        <position position="42"/>
    </location>
    <ligand>
        <name>Mg(2+)</name>
        <dbReference type="ChEBI" id="CHEBI:18420"/>
    </ligand>
</feature>
<dbReference type="InterPro" id="IPR043519">
    <property type="entry name" value="NT_sf"/>
</dbReference>
<organism evidence="15 16">
    <name type="scientific">Bacillus subtilis</name>
    <dbReference type="NCBI Taxonomy" id="1423"/>
    <lineage>
        <taxon>Bacteria</taxon>
        <taxon>Bacillati</taxon>
        <taxon>Bacillota</taxon>
        <taxon>Bacilli</taxon>
        <taxon>Bacillales</taxon>
        <taxon>Bacillaceae</taxon>
        <taxon>Bacillus</taxon>
    </lineage>
</organism>
<feature type="binding site" evidence="11">
    <location>
        <position position="163"/>
    </location>
    <ligand>
        <name>ATP</name>
        <dbReference type="ChEBI" id="CHEBI:30616"/>
    </ligand>
</feature>
<dbReference type="GO" id="GO:0160016">
    <property type="term" value="F:CCACCA tRNA nucleotidyltransferase activity"/>
    <property type="evidence" value="ECO:0007669"/>
    <property type="project" value="RHEA"/>
</dbReference>
<keyword evidence="4 11" id="KW-0548">Nucleotidyltransferase</keyword>
<evidence type="ECO:0000256" key="11">
    <source>
        <dbReference type="HAMAP-Rule" id="MF_01263"/>
    </source>
</evidence>
<dbReference type="GO" id="GO:0042245">
    <property type="term" value="P:RNA repair"/>
    <property type="evidence" value="ECO:0007669"/>
    <property type="project" value="UniProtKB-KW"/>
</dbReference>
<dbReference type="InterPro" id="IPR032810">
    <property type="entry name" value="CCA-adding_enz_C"/>
</dbReference>
<dbReference type="EC" id="2.7.7.72" evidence="11"/>
<protein>
    <recommendedName>
        <fullName evidence="11">CCA-adding enzyme</fullName>
        <ecNumber evidence="11">2.7.7.72</ecNumber>
    </recommendedName>
    <alternativeName>
        <fullName evidence="11">CCA tRNA nucleotidyltransferase</fullName>
    </alternativeName>
    <alternativeName>
        <fullName evidence="11">tRNA CCA-pyrophosphorylase</fullName>
    </alternativeName>
    <alternativeName>
        <fullName evidence="11">tRNA adenylyl-/cytidylyl- transferase</fullName>
    </alternativeName>
    <alternativeName>
        <fullName evidence="11">tRNA nucleotidyltransferase</fullName>
    </alternativeName>
    <alternativeName>
        <fullName evidence="11">tRNA-NT</fullName>
    </alternativeName>
</protein>
<dbReference type="PANTHER" id="PTHR46173">
    <property type="entry name" value="CCA TRNA NUCLEOTIDYLTRANSFERASE 1, MITOCHONDRIAL"/>
    <property type="match status" value="1"/>
</dbReference>
<comment type="function">
    <text evidence="11">Catalyzes the addition and repair of the essential 3'-terminal CCA sequence in tRNAs without using a nucleic acid template. Adds these three nucleotides in the order of C, C, and A to the tRNA nucleotide-73, using CTP and ATP as substrates and producing inorganic pyrophosphate. tRNA 3'-terminal CCA addition is required both for tRNA processing and repair. Also involved in tRNA surveillance by mediating tandem CCA addition to generate a CCACCA at the 3' terminus of unstable tRNAs. While stable tRNAs receive only 3'-terminal CCA, unstable tRNAs are marked with CCACCA and rapidly degraded.</text>
</comment>
<dbReference type="Pfam" id="PF12627">
    <property type="entry name" value="PolyA_pol_RNAbd"/>
    <property type="match status" value="1"/>
</dbReference>
<keyword evidence="7 11" id="KW-0692">RNA repair</keyword>
<keyword evidence="10 11" id="KW-0694">RNA-binding</keyword>
<dbReference type="GO" id="GO:0005524">
    <property type="term" value="F:ATP binding"/>
    <property type="evidence" value="ECO:0007669"/>
    <property type="project" value="UniProtKB-UniRule"/>
</dbReference>
<dbReference type="EMBL" id="JXBC01000003">
    <property type="protein sequence ID" value="KIU11374.1"/>
    <property type="molecule type" value="Genomic_DNA"/>
</dbReference>
<comment type="catalytic activity">
    <reaction evidence="11">
        <text>a tRNA with a 3' CCA end + 2 CTP + ATP = a tRNA with a 3' CCACCA end + 3 diphosphate</text>
        <dbReference type="Rhea" id="RHEA:76235"/>
        <dbReference type="Rhea" id="RHEA-COMP:10468"/>
        <dbReference type="Rhea" id="RHEA-COMP:18655"/>
        <dbReference type="ChEBI" id="CHEBI:30616"/>
        <dbReference type="ChEBI" id="CHEBI:33019"/>
        <dbReference type="ChEBI" id="CHEBI:37563"/>
        <dbReference type="ChEBI" id="CHEBI:83071"/>
        <dbReference type="ChEBI" id="CHEBI:195187"/>
    </reaction>
</comment>
<keyword evidence="5 11" id="KW-0479">Metal-binding</keyword>
<feature type="binding site" evidence="11">
    <location>
        <position position="163"/>
    </location>
    <ligand>
        <name>CTP</name>
        <dbReference type="ChEBI" id="CHEBI:37563"/>
    </ligand>
</feature>
<dbReference type="GO" id="GO:0000287">
    <property type="term" value="F:magnesium ion binding"/>
    <property type="evidence" value="ECO:0007669"/>
    <property type="project" value="UniProtKB-UniRule"/>
</dbReference>
<reference evidence="15 16" key="1">
    <citation type="submission" date="2014-12" db="EMBL/GenBank/DDBJ databases">
        <title>Comparative genome analysis of Bacillus coagulans HM-08, Clostridium butyricum HM-68, Bacillus subtilis HM-66 and Bacillus licheniformis BL-09.</title>
        <authorList>
            <person name="Zhang H."/>
        </authorList>
    </citation>
    <scope>NUCLEOTIDE SEQUENCE [LARGE SCALE GENOMIC DNA]</scope>
    <source>
        <strain evidence="15 16">HM-66</strain>
    </source>
</reference>
<evidence type="ECO:0000256" key="9">
    <source>
        <dbReference type="ARBA" id="ARBA00022842"/>
    </source>
</evidence>
<dbReference type="GO" id="GO:0001680">
    <property type="term" value="P:tRNA 3'-terminal CCA addition"/>
    <property type="evidence" value="ECO:0007669"/>
    <property type="project" value="UniProtKB-UniRule"/>
</dbReference>
<dbReference type="NCBIfam" id="NF009814">
    <property type="entry name" value="PRK13299.1"/>
    <property type="match status" value="1"/>
</dbReference>
<dbReference type="PATRIC" id="fig|1423.173.peg.2023"/>
<feature type="binding site" evidence="11">
    <location>
        <position position="154"/>
    </location>
    <ligand>
        <name>ATP</name>
        <dbReference type="ChEBI" id="CHEBI:30616"/>
    </ligand>
</feature>
<evidence type="ECO:0000256" key="8">
    <source>
        <dbReference type="ARBA" id="ARBA00022840"/>
    </source>
</evidence>
<feature type="domain" description="Poly A polymerase head" evidence="12">
    <location>
        <begin position="22"/>
        <end position="142"/>
    </location>
</feature>
<keyword evidence="8 11" id="KW-0067">ATP-binding</keyword>
<dbReference type="Gene3D" id="1.10.110.30">
    <property type="match status" value="1"/>
</dbReference>
<feature type="binding site" evidence="11">
    <location>
        <position position="30"/>
    </location>
    <ligand>
        <name>CTP</name>
        <dbReference type="ChEBI" id="CHEBI:37563"/>
    </ligand>
</feature>
<accession>A0A0D1JFY6</accession>
<feature type="binding site" evidence="11">
    <location>
        <position position="111"/>
    </location>
    <ligand>
        <name>ATP</name>
        <dbReference type="ChEBI" id="CHEBI:30616"/>
    </ligand>
</feature>
<evidence type="ECO:0000256" key="2">
    <source>
        <dbReference type="ARBA" id="ARBA00022679"/>
    </source>
</evidence>
<keyword evidence="9 11" id="KW-0460">Magnesium</keyword>
<comment type="cofactor">
    <cofactor evidence="1 11">
        <name>Mg(2+)</name>
        <dbReference type="ChEBI" id="CHEBI:18420"/>
    </cofactor>
</comment>
<feature type="binding site" evidence="11">
    <location>
        <position position="27"/>
    </location>
    <ligand>
        <name>ATP</name>
        <dbReference type="ChEBI" id="CHEBI:30616"/>
    </ligand>
</feature>
<feature type="domain" description="CCA-adding enzyme C-terminal" evidence="14">
    <location>
        <begin position="243"/>
        <end position="391"/>
    </location>
</feature>
<keyword evidence="3 11" id="KW-0819">tRNA processing</keyword>
<dbReference type="AlphaFoldDB" id="A0A0D1JFY6"/>
<feature type="binding site" evidence="11">
    <location>
        <position position="160"/>
    </location>
    <ligand>
        <name>ATP</name>
        <dbReference type="ChEBI" id="CHEBI:30616"/>
    </ligand>
</feature>
<comment type="miscellaneous">
    <text evidence="11">A single active site specifically recognizes both ATP and CTP and is responsible for their addition.</text>
</comment>
<evidence type="ECO:0000256" key="4">
    <source>
        <dbReference type="ARBA" id="ARBA00022695"/>
    </source>
</evidence>
<dbReference type="GO" id="GO:0004810">
    <property type="term" value="F:CCA tRNA nucleotidyltransferase activity"/>
    <property type="evidence" value="ECO:0007669"/>
    <property type="project" value="UniProtKB-UniRule"/>
</dbReference>
<evidence type="ECO:0000256" key="10">
    <source>
        <dbReference type="ARBA" id="ARBA00022884"/>
    </source>
</evidence>
<feature type="domain" description="tRNA nucleotidyltransferase/poly(A) polymerase RNA and SrmB- binding" evidence="13">
    <location>
        <begin position="169"/>
        <end position="227"/>
    </location>
</feature>
<dbReference type="Gene3D" id="1.20.58.560">
    <property type="match status" value="1"/>
</dbReference>
<dbReference type="CDD" id="cd05398">
    <property type="entry name" value="NT_ClassII-CCAase"/>
    <property type="match status" value="1"/>
</dbReference>
<dbReference type="InterPro" id="IPR002646">
    <property type="entry name" value="PolA_pol_head_dom"/>
</dbReference>
<dbReference type="Pfam" id="PF13735">
    <property type="entry name" value="tRNA_NucTran2_2"/>
    <property type="match status" value="1"/>
</dbReference>
<feature type="binding site" evidence="11">
    <location>
        <position position="154"/>
    </location>
    <ligand>
        <name>CTP</name>
        <dbReference type="ChEBI" id="CHEBI:37563"/>
    </ligand>
</feature>
<comment type="similarity">
    <text evidence="11">Belongs to the tRNA nucleotidyltransferase/poly(A) polymerase family. Bacterial CCA-adding enzyme type 3 subfamily.</text>
</comment>
<evidence type="ECO:0000259" key="12">
    <source>
        <dbReference type="Pfam" id="PF01743"/>
    </source>
</evidence>
<evidence type="ECO:0000256" key="7">
    <source>
        <dbReference type="ARBA" id="ARBA00022800"/>
    </source>
</evidence>
<evidence type="ECO:0000259" key="13">
    <source>
        <dbReference type="Pfam" id="PF12627"/>
    </source>
</evidence>
<dbReference type="Pfam" id="PF01743">
    <property type="entry name" value="PolyA_pol"/>
    <property type="match status" value="1"/>
</dbReference>
<dbReference type="RefSeq" id="WP_041053175.1">
    <property type="nucleotide sequence ID" value="NZ_CP028201.1"/>
</dbReference>
<keyword evidence="6 11" id="KW-0547">Nucleotide-binding</keyword>
<dbReference type="GO" id="GO:0000049">
    <property type="term" value="F:tRNA binding"/>
    <property type="evidence" value="ECO:0007669"/>
    <property type="project" value="UniProtKB-UniRule"/>
</dbReference>
<dbReference type="SUPFAM" id="SSF81301">
    <property type="entry name" value="Nucleotidyltransferase"/>
    <property type="match status" value="1"/>
</dbReference>
<dbReference type="STRING" id="483913.AN935_10930"/>
<evidence type="ECO:0000259" key="14">
    <source>
        <dbReference type="Pfam" id="PF13735"/>
    </source>
</evidence>
<proteinExistence type="inferred from homology"/>
<comment type="catalytic activity">
    <reaction evidence="11">
        <text>a tRNA precursor + 2 CTP + ATP = a tRNA with a 3' CCA end + 3 diphosphate</text>
        <dbReference type="Rhea" id="RHEA:14433"/>
        <dbReference type="Rhea" id="RHEA-COMP:10465"/>
        <dbReference type="Rhea" id="RHEA-COMP:10468"/>
        <dbReference type="ChEBI" id="CHEBI:30616"/>
        <dbReference type="ChEBI" id="CHEBI:33019"/>
        <dbReference type="ChEBI" id="CHEBI:37563"/>
        <dbReference type="ChEBI" id="CHEBI:74896"/>
        <dbReference type="ChEBI" id="CHEBI:83071"/>
        <dbReference type="EC" id="2.7.7.72"/>
    </reaction>
</comment>
<dbReference type="Proteomes" id="UP000032247">
    <property type="component" value="Unassembled WGS sequence"/>
</dbReference>
<feature type="binding site" evidence="11">
    <location>
        <position position="30"/>
    </location>
    <ligand>
        <name>ATP</name>
        <dbReference type="ChEBI" id="CHEBI:30616"/>
    </ligand>
</feature>
<feature type="binding site" evidence="11">
    <location>
        <position position="27"/>
    </location>
    <ligand>
        <name>CTP</name>
        <dbReference type="ChEBI" id="CHEBI:37563"/>
    </ligand>
</feature>
<feature type="binding site" evidence="11">
    <location>
        <position position="157"/>
    </location>
    <ligand>
        <name>ATP</name>
        <dbReference type="ChEBI" id="CHEBI:30616"/>
    </ligand>
</feature>
<evidence type="ECO:0000256" key="3">
    <source>
        <dbReference type="ARBA" id="ARBA00022694"/>
    </source>
</evidence>
<dbReference type="InterPro" id="IPR023068">
    <property type="entry name" value="CCA-adding_enz_firmicutes"/>
</dbReference>
<dbReference type="SUPFAM" id="SSF81891">
    <property type="entry name" value="Poly A polymerase C-terminal region-like"/>
    <property type="match status" value="1"/>
</dbReference>